<proteinExistence type="predicted"/>
<dbReference type="CDD" id="cd00657">
    <property type="entry name" value="Ferritin_like"/>
    <property type="match status" value="1"/>
</dbReference>
<protein>
    <submittedName>
        <fullName evidence="2">Uncharacterized ferritin-like protein (DUF455 family)</fullName>
    </submittedName>
</protein>
<accession>A0A7X5V2W4</accession>
<dbReference type="SUPFAM" id="SSF47240">
    <property type="entry name" value="Ferritin-like"/>
    <property type="match status" value="1"/>
</dbReference>
<dbReference type="InterPro" id="IPR007402">
    <property type="entry name" value="DUF455"/>
</dbReference>
<dbReference type="PANTHER" id="PTHR42782:SF4">
    <property type="entry name" value="DUF455 DOMAIN-CONTAINING PROTEIN"/>
    <property type="match status" value="1"/>
</dbReference>
<dbReference type="PIRSF" id="PIRSF012318">
    <property type="entry name" value="UCP012318"/>
    <property type="match status" value="1"/>
</dbReference>
<keyword evidence="3" id="KW-1185">Reference proteome</keyword>
<evidence type="ECO:0000313" key="2">
    <source>
        <dbReference type="EMBL" id="NIJ66287.1"/>
    </source>
</evidence>
<dbReference type="Pfam" id="PF04305">
    <property type="entry name" value="DUF455"/>
    <property type="match status" value="1"/>
</dbReference>
<dbReference type="PANTHER" id="PTHR42782">
    <property type="entry name" value="SI:CH73-314G15.3"/>
    <property type="match status" value="1"/>
</dbReference>
<dbReference type="AlphaFoldDB" id="A0A7X5V2W4"/>
<feature type="region of interest" description="Disordered" evidence="1">
    <location>
        <begin position="70"/>
        <end position="91"/>
    </location>
</feature>
<gene>
    <name evidence="2" type="ORF">FHR20_003260</name>
</gene>
<dbReference type="InterPro" id="IPR011197">
    <property type="entry name" value="UCP012318"/>
</dbReference>
<sequence>MSRRPRSLRVAHPVPAASDMTRRTIAQACRAVLAAAAPADKVKAARAAARDWRLGRLAFAFDVAMPDRPARPDKPELLPPNRMPKRGKGGSERGRIALIHALAHIEFAAIDLAFDAAGRFGERFPRGFTDDWMQVGADEAMHFALLDRRLRNLGSHYGAMPAHDGLWDAAAETAHDPLARLAVVPMVLEARGLDVTPATIERFLAADDAVTARILTRILNDEVRHVRAGTRWFESACREKGFAPETTWQALVTRHFGGLLKPPFNDSARDSAGLSRDYYQPLAVD</sequence>
<evidence type="ECO:0000313" key="3">
    <source>
        <dbReference type="Proteomes" id="UP000564677"/>
    </source>
</evidence>
<dbReference type="Proteomes" id="UP000564677">
    <property type="component" value="Unassembled WGS sequence"/>
</dbReference>
<organism evidence="2 3">
    <name type="scientific">Sphingomonas leidyi</name>
    <dbReference type="NCBI Taxonomy" id="68569"/>
    <lineage>
        <taxon>Bacteria</taxon>
        <taxon>Pseudomonadati</taxon>
        <taxon>Pseudomonadota</taxon>
        <taxon>Alphaproteobacteria</taxon>
        <taxon>Sphingomonadales</taxon>
        <taxon>Sphingomonadaceae</taxon>
        <taxon>Sphingomonas</taxon>
    </lineage>
</organism>
<name>A0A7X5V2W4_9SPHN</name>
<evidence type="ECO:0000256" key="1">
    <source>
        <dbReference type="SAM" id="MobiDB-lite"/>
    </source>
</evidence>
<reference evidence="2 3" key="1">
    <citation type="submission" date="2020-03" db="EMBL/GenBank/DDBJ databases">
        <title>Genomic Encyclopedia of Type Strains, Phase IV (KMG-IV): sequencing the most valuable type-strain genomes for metagenomic binning, comparative biology and taxonomic classification.</title>
        <authorList>
            <person name="Goeker M."/>
        </authorList>
    </citation>
    <scope>NUCLEOTIDE SEQUENCE [LARGE SCALE GENOMIC DNA]</scope>
    <source>
        <strain evidence="2 3">DSM 4733</strain>
    </source>
</reference>
<dbReference type="InterPro" id="IPR009078">
    <property type="entry name" value="Ferritin-like_SF"/>
</dbReference>
<dbReference type="EMBL" id="JAASQV010000003">
    <property type="protein sequence ID" value="NIJ66287.1"/>
    <property type="molecule type" value="Genomic_DNA"/>
</dbReference>
<comment type="caution">
    <text evidence="2">The sequence shown here is derived from an EMBL/GenBank/DDBJ whole genome shotgun (WGS) entry which is preliminary data.</text>
</comment>